<keyword evidence="4" id="KW-1185">Reference proteome</keyword>
<evidence type="ECO:0000259" key="2">
    <source>
        <dbReference type="Pfam" id="PF00296"/>
    </source>
</evidence>
<dbReference type="Pfam" id="PF00296">
    <property type="entry name" value="Bac_luciferase"/>
    <property type="match status" value="1"/>
</dbReference>
<gene>
    <name evidence="3" type="ORF">GCM10023321_10790</name>
</gene>
<organism evidence="3 4">
    <name type="scientific">Pseudonocardia eucalypti</name>
    <dbReference type="NCBI Taxonomy" id="648755"/>
    <lineage>
        <taxon>Bacteria</taxon>
        <taxon>Bacillati</taxon>
        <taxon>Actinomycetota</taxon>
        <taxon>Actinomycetes</taxon>
        <taxon>Pseudonocardiales</taxon>
        <taxon>Pseudonocardiaceae</taxon>
        <taxon>Pseudonocardia</taxon>
    </lineage>
</organism>
<proteinExistence type="predicted"/>
<dbReference type="Proteomes" id="UP001428817">
    <property type="component" value="Unassembled WGS sequence"/>
</dbReference>
<dbReference type="SUPFAM" id="SSF51679">
    <property type="entry name" value="Bacterial luciferase-like"/>
    <property type="match status" value="1"/>
</dbReference>
<evidence type="ECO:0000313" key="4">
    <source>
        <dbReference type="Proteomes" id="UP001428817"/>
    </source>
</evidence>
<dbReference type="InterPro" id="IPR036661">
    <property type="entry name" value="Luciferase-like_sf"/>
</dbReference>
<feature type="domain" description="Luciferase-like" evidence="2">
    <location>
        <begin position="42"/>
        <end position="270"/>
    </location>
</feature>
<name>A0ABP9PL86_9PSEU</name>
<dbReference type="InterPro" id="IPR011251">
    <property type="entry name" value="Luciferase-like_dom"/>
</dbReference>
<evidence type="ECO:0000313" key="3">
    <source>
        <dbReference type="EMBL" id="GAA5148472.1"/>
    </source>
</evidence>
<dbReference type="Gene3D" id="3.20.20.30">
    <property type="entry name" value="Luciferase-like domain"/>
    <property type="match status" value="1"/>
</dbReference>
<dbReference type="InterPro" id="IPR050564">
    <property type="entry name" value="F420-G6PD/mer"/>
</dbReference>
<comment type="caution">
    <text evidence="3">The sequence shown here is derived from an EMBL/GenBank/DDBJ whole genome shotgun (WGS) entry which is preliminary data.</text>
</comment>
<dbReference type="PANTHER" id="PTHR43244">
    <property type="match status" value="1"/>
</dbReference>
<evidence type="ECO:0000256" key="1">
    <source>
        <dbReference type="ARBA" id="ARBA00023002"/>
    </source>
</evidence>
<protein>
    <submittedName>
        <fullName evidence="3">TIGR03619 family F420-dependent LLM class oxidoreductase</fullName>
    </submittedName>
</protein>
<reference evidence="4" key="1">
    <citation type="journal article" date="2019" name="Int. J. Syst. Evol. Microbiol.">
        <title>The Global Catalogue of Microorganisms (GCM) 10K type strain sequencing project: providing services to taxonomists for standard genome sequencing and annotation.</title>
        <authorList>
            <consortium name="The Broad Institute Genomics Platform"/>
            <consortium name="The Broad Institute Genome Sequencing Center for Infectious Disease"/>
            <person name="Wu L."/>
            <person name="Ma J."/>
        </authorList>
    </citation>
    <scope>NUCLEOTIDE SEQUENCE [LARGE SCALE GENOMIC DNA]</scope>
    <source>
        <strain evidence="4">JCM 18303</strain>
    </source>
</reference>
<accession>A0ABP9PL86</accession>
<sequence>MKLGTSLRFVFPTSPDTYPTFRAALDALPKGGFIERPMGAMSTGDQARNLVEATVAAREAGLDMLLVGDHHAVPPGYANAFSPVPTLARLMPSAGRMPLGMVLLAPFYNPVLLAEQIGTLAAFAEAPLTIALALGQGERQFTAFGMEETSRVGRLEELLAALRAMLDGEPATVPGRYHSLDRVQAGPTPRVPVSIWVAGTVRTAAARAGRLGDGWLTGQNATRTDLVEQLDAYRESAARHGREPLPVLRRDIFVGSSDAEAESVVEKILAEGYRGVGMDQLLVGAPETVVQQLEEYRALGFEHVLVRHIVGEQQLMLDSFRRIGAEVVPRVHNLPTSR</sequence>
<dbReference type="EMBL" id="BAABJP010000004">
    <property type="protein sequence ID" value="GAA5148472.1"/>
    <property type="molecule type" value="Genomic_DNA"/>
</dbReference>
<dbReference type="PANTHER" id="PTHR43244:SF1">
    <property type="entry name" value="5,10-METHYLENETETRAHYDROMETHANOPTERIN REDUCTASE"/>
    <property type="match status" value="1"/>
</dbReference>
<keyword evidence="1" id="KW-0560">Oxidoreductase</keyword>